<accession>A0A4P8JU03</accession>
<keyword evidence="2" id="KW-1133">Transmembrane helix</keyword>
<protein>
    <submittedName>
        <fullName evidence="3">Uncharacterized protein</fullName>
    </submittedName>
</protein>
<dbReference type="RefSeq" id="WP_049938854.1">
    <property type="nucleotide sequence ID" value="NC_006396.1"/>
</dbReference>
<feature type="compositionally biased region" description="Acidic residues" evidence="1">
    <location>
        <begin position="414"/>
        <end position="449"/>
    </location>
</feature>
<feature type="transmembrane region" description="Helical" evidence="2">
    <location>
        <begin position="180"/>
        <end position="199"/>
    </location>
</feature>
<dbReference type="InterPro" id="IPR045782">
    <property type="entry name" value="TrbL_3"/>
</dbReference>
<dbReference type="Proteomes" id="UP000298722">
    <property type="component" value="Chromosome"/>
</dbReference>
<organism evidence="3 4">
    <name type="scientific">Haloarcula marismortui (strain ATCC 43049 / DSM 3752 / JCM 8966 / VKM B-1809)</name>
    <name type="common">Halobacterium marismortui</name>
    <dbReference type="NCBI Taxonomy" id="272569"/>
    <lineage>
        <taxon>Archaea</taxon>
        <taxon>Methanobacteriati</taxon>
        <taxon>Methanobacteriota</taxon>
        <taxon>Stenosarchaea group</taxon>
        <taxon>Halobacteria</taxon>
        <taxon>Halobacteriales</taxon>
        <taxon>Haloarculaceae</taxon>
        <taxon>Haloarcula</taxon>
    </lineage>
</organism>
<name>A0A4P8JU03_HALMA</name>
<keyword evidence="2" id="KW-0472">Membrane</keyword>
<feature type="transmembrane region" description="Helical" evidence="2">
    <location>
        <begin position="274"/>
        <end position="302"/>
    </location>
</feature>
<feature type="transmembrane region" description="Helical" evidence="2">
    <location>
        <begin position="205"/>
        <end position="224"/>
    </location>
</feature>
<feature type="transmembrane region" description="Helical" evidence="2">
    <location>
        <begin position="87"/>
        <end position="110"/>
    </location>
</feature>
<dbReference type="Pfam" id="PF19590">
    <property type="entry name" value="TrbL_3"/>
    <property type="match status" value="1"/>
</dbReference>
<sequence length="455" mass="49745">MVGQDKTEQVGAEPTVTQQHREEDMTQSLGDVFVDALERFLKKLVDPVFGFVGDNIGALIDLIVTTPRPDAVFSQPSNGGWPSIYTYYWETMVPLTLLLWGLSLGVIILLESTSHLFSGYHRTKLKKRAFAGLLGILSWWWMAALSLRFIDGLVDFIVPSLDSIGLFETVSFGAMGLSGLTLAATLDLTIFLVLALIYLVRQMALYLYVLLMPLVIVFWVPGIGPFAPVARLMSRLAGFYVPFLFMTVPIAVLFRLGELLGDSVTVSIGGFGQWLLAIVTPLIAVIAPFVLFWQAGALFFMADRAAQHGSRRRARDRKATVETAGERGTLGLKNLRRGLAGQSAIRASGQEVLGSGSSSAHTVGRKVDQTKRTLRSRLGTSTTDDSGTSERSDPDPSDESRTSADRTGEKTPDDDHESESTESDPFDEPGSDAESVETDESDGDSDDDDNPRYIY</sequence>
<evidence type="ECO:0000256" key="2">
    <source>
        <dbReference type="SAM" id="Phobius"/>
    </source>
</evidence>
<evidence type="ECO:0000313" key="3">
    <source>
        <dbReference type="EMBL" id="QCP90789.1"/>
    </source>
</evidence>
<dbReference type="GeneID" id="40152071"/>
<gene>
    <name evidence="3" type="ORF">E6P14_07910</name>
</gene>
<dbReference type="EMBL" id="CP039138">
    <property type="protein sequence ID" value="QCP90789.1"/>
    <property type="molecule type" value="Genomic_DNA"/>
</dbReference>
<feature type="transmembrane region" description="Helical" evidence="2">
    <location>
        <begin position="236"/>
        <end position="254"/>
    </location>
</feature>
<feature type="compositionally biased region" description="Basic and acidic residues" evidence="1">
    <location>
        <begin position="388"/>
        <end position="413"/>
    </location>
</feature>
<evidence type="ECO:0000313" key="4">
    <source>
        <dbReference type="Proteomes" id="UP000298722"/>
    </source>
</evidence>
<evidence type="ECO:0000256" key="1">
    <source>
        <dbReference type="SAM" id="MobiDB-lite"/>
    </source>
</evidence>
<feature type="region of interest" description="Disordered" evidence="1">
    <location>
        <begin position="350"/>
        <end position="455"/>
    </location>
</feature>
<feature type="transmembrane region" description="Helical" evidence="2">
    <location>
        <begin position="130"/>
        <end position="150"/>
    </location>
</feature>
<feature type="region of interest" description="Disordered" evidence="1">
    <location>
        <begin position="1"/>
        <end position="22"/>
    </location>
</feature>
<dbReference type="AlphaFoldDB" id="A0A4P8JU03"/>
<keyword evidence="2" id="KW-0812">Transmembrane</keyword>
<proteinExistence type="predicted"/>
<reference evidence="3 4" key="1">
    <citation type="submission" date="2019-04" db="EMBL/GenBank/DDBJ databases">
        <title>Methylomes of two halophilic Archaea, Haloarcula marismortui and Haloferax mediterranei.</title>
        <authorList>
            <person name="DasSarma S."/>
            <person name="DasSarma P."/>
            <person name="DasSarma S."/>
            <person name="Fomenkov A."/>
            <person name="Vincze T."/>
            <person name="Anton B.P."/>
            <person name="Roberts R.J."/>
        </authorList>
    </citation>
    <scope>NUCLEOTIDE SEQUENCE [LARGE SCALE GENOMIC DNA]</scope>
    <source>
        <strain evidence="3 4">ATCC 43049</strain>
    </source>
</reference>
<feature type="compositionally biased region" description="Low complexity" evidence="1">
    <location>
        <begin position="376"/>
        <end position="386"/>
    </location>
</feature>